<feature type="compositionally biased region" description="Low complexity" evidence="3">
    <location>
        <begin position="45"/>
        <end position="57"/>
    </location>
</feature>
<dbReference type="Proteomes" id="UP000182719">
    <property type="component" value="Unassembled WGS sequence"/>
</dbReference>
<dbReference type="InterPro" id="IPR010827">
    <property type="entry name" value="BamA/TamA_POTRA"/>
</dbReference>
<evidence type="ECO:0000256" key="3">
    <source>
        <dbReference type="SAM" id="MobiDB-lite"/>
    </source>
</evidence>
<keyword evidence="2" id="KW-0472">Membrane</keyword>
<accession>A0A1H7J065</accession>
<evidence type="ECO:0000313" key="5">
    <source>
        <dbReference type="EMBL" id="SEK68048.1"/>
    </source>
</evidence>
<keyword evidence="6" id="KW-1185">Reference proteome</keyword>
<dbReference type="EMBL" id="FOAP01000002">
    <property type="protein sequence ID" value="SEK68048.1"/>
    <property type="molecule type" value="Genomic_DNA"/>
</dbReference>
<dbReference type="InterPro" id="IPR034746">
    <property type="entry name" value="POTRA"/>
</dbReference>
<evidence type="ECO:0000256" key="1">
    <source>
        <dbReference type="ARBA" id="ARBA00004370"/>
    </source>
</evidence>
<dbReference type="GO" id="GO:0019867">
    <property type="term" value="C:outer membrane"/>
    <property type="evidence" value="ECO:0007669"/>
    <property type="project" value="InterPro"/>
</dbReference>
<comment type="subcellular location">
    <subcellularLocation>
        <location evidence="1">Membrane</location>
    </subcellularLocation>
</comment>
<name>A0A1H7J065_STIAU</name>
<evidence type="ECO:0000259" key="4">
    <source>
        <dbReference type="PROSITE" id="PS51779"/>
    </source>
</evidence>
<proteinExistence type="predicted"/>
<sequence length="449" mass="49021">MVKTHPHPVSVRWLRTLTATASVAVLAPVTSGAQEPVPEVLEEALPPAEAAPSVPEAASREEEDSRVERIEVKGNTRTQDFVILRALRVAPGDAVKPDMQGELKRRLLNLKLFKSVEVLTQPGSTGVVLHVVVEERWTLLPVPFFSSGKNRWQAGIFALESNLLGLNKVLVGGGIISNRGGSAFALYKDPGILGSRWTGDLSFLFSRADRERYQDDAIADSYEDQRLDFGGVLGYQLTPELNVGAGWFSLTNRPSVREGYTLSPPRSDVHGVTVAAEYQGQDFHFYFNEGLSARVRYREGLNFLGSARDLRQVSLGASYTQAVFSNHSLTFSGAYERSNGDPTLDAVLLGGRTGSRGFVNAGLWAEEAGMLTVEYQAPLWSPRFATFTAHAFVDVGATRWNSHPTRYVAPGVGLRAYLRNLAIPAVGFELIRSPDTKKLVTNVAVGFAM</sequence>
<dbReference type="Pfam" id="PF01103">
    <property type="entry name" value="Omp85"/>
    <property type="match status" value="1"/>
</dbReference>
<reference evidence="6" key="1">
    <citation type="submission" date="2016-10" db="EMBL/GenBank/DDBJ databases">
        <authorList>
            <person name="Varghese N."/>
            <person name="Submissions S."/>
        </authorList>
    </citation>
    <scope>NUCLEOTIDE SEQUENCE [LARGE SCALE GENOMIC DNA]</scope>
    <source>
        <strain evidence="6">DSM 17044</strain>
    </source>
</reference>
<dbReference type="PROSITE" id="PS51779">
    <property type="entry name" value="POTRA"/>
    <property type="match status" value="1"/>
</dbReference>
<dbReference type="AlphaFoldDB" id="A0A1H7J065"/>
<organism evidence="5 6">
    <name type="scientific">Stigmatella aurantiaca</name>
    <dbReference type="NCBI Taxonomy" id="41"/>
    <lineage>
        <taxon>Bacteria</taxon>
        <taxon>Pseudomonadati</taxon>
        <taxon>Myxococcota</taxon>
        <taxon>Myxococcia</taxon>
        <taxon>Myxococcales</taxon>
        <taxon>Cystobacterineae</taxon>
        <taxon>Archangiaceae</taxon>
        <taxon>Stigmatella</taxon>
    </lineage>
</organism>
<feature type="domain" description="POTRA" evidence="4">
    <location>
        <begin position="65"/>
        <end position="136"/>
    </location>
</feature>
<protein>
    <submittedName>
        <fullName evidence="5">Surface antigen</fullName>
    </submittedName>
</protein>
<gene>
    <name evidence="5" type="ORF">SAMN05444354_10272</name>
</gene>
<feature type="region of interest" description="Disordered" evidence="3">
    <location>
        <begin position="45"/>
        <end position="67"/>
    </location>
</feature>
<evidence type="ECO:0000313" key="6">
    <source>
        <dbReference type="Proteomes" id="UP000182719"/>
    </source>
</evidence>
<dbReference type="InterPro" id="IPR000184">
    <property type="entry name" value="Bac_surfAg_D15"/>
</dbReference>
<evidence type="ECO:0000256" key="2">
    <source>
        <dbReference type="ARBA" id="ARBA00023136"/>
    </source>
</evidence>
<dbReference type="Gene3D" id="3.10.20.310">
    <property type="entry name" value="membrane protein fhac"/>
    <property type="match status" value="1"/>
</dbReference>
<dbReference type="Pfam" id="PF07244">
    <property type="entry name" value="POTRA"/>
    <property type="match status" value="1"/>
</dbReference>
<dbReference type="Gene3D" id="2.40.160.50">
    <property type="entry name" value="membrane protein fhac: a member of the omp85/tpsb transporter family"/>
    <property type="match status" value="1"/>
</dbReference>